<accession>A0A512DLZ6</accession>
<comment type="caution">
    <text evidence="1">The sequence shown here is derived from an EMBL/GenBank/DDBJ whole genome shotgun (WGS) entry which is preliminary data.</text>
</comment>
<evidence type="ECO:0000313" key="1">
    <source>
        <dbReference type="EMBL" id="GEO37496.1"/>
    </source>
</evidence>
<dbReference type="Proteomes" id="UP000321523">
    <property type="component" value="Unassembled WGS sequence"/>
</dbReference>
<organism evidence="1 2">
    <name type="scientific">Skermanella aerolata</name>
    <dbReference type="NCBI Taxonomy" id="393310"/>
    <lineage>
        <taxon>Bacteria</taxon>
        <taxon>Pseudomonadati</taxon>
        <taxon>Pseudomonadota</taxon>
        <taxon>Alphaproteobacteria</taxon>
        <taxon>Rhodospirillales</taxon>
        <taxon>Azospirillaceae</taxon>
        <taxon>Skermanella</taxon>
    </lineage>
</organism>
<protein>
    <submittedName>
        <fullName evidence="1">Uncharacterized protein</fullName>
    </submittedName>
</protein>
<name>A0A512DLZ6_9PROT</name>
<dbReference type="AlphaFoldDB" id="A0A512DLZ6"/>
<keyword evidence="2" id="KW-1185">Reference proteome</keyword>
<evidence type="ECO:0000313" key="2">
    <source>
        <dbReference type="Proteomes" id="UP000321523"/>
    </source>
</evidence>
<gene>
    <name evidence="1" type="ORF">SAE02_16440</name>
</gene>
<sequence length="64" mass="7147">MSRENSKSELANEIRLGRSARRGGVEIVHISRGKSYVRVDKNEARHALRSAGKRVLSNSQTAKK</sequence>
<dbReference type="RefSeq" id="WP_044427240.1">
    <property type="nucleotide sequence ID" value="NZ_BJYZ01000006.1"/>
</dbReference>
<reference evidence="1 2" key="1">
    <citation type="submission" date="2019-07" db="EMBL/GenBank/DDBJ databases">
        <title>Whole genome shotgun sequence of Skermanella aerolata NBRC 106429.</title>
        <authorList>
            <person name="Hosoyama A."/>
            <person name="Uohara A."/>
            <person name="Ohji S."/>
            <person name="Ichikawa N."/>
        </authorList>
    </citation>
    <scope>NUCLEOTIDE SEQUENCE [LARGE SCALE GENOMIC DNA]</scope>
    <source>
        <strain evidence="1 2">NBRC 106429</strain>
    </source>
</reference>
<dbReference type="EMBL" id="BJYZ01000006">
    <property type="protein sequence ID" value="GEO37496.1"/>
    <property type="molecule type" value="Genomic_DNA"/>
</dbReference>
<proteinExistence type="predicted"/>